<dbReference type="AlphaFoldDB" id="A0A7W8E9R2"/>
<organism evidence="1 2">
    <name type="scientific">Granulicella mallensis</name>
    <dbReference type="NCBI Taxonomy" id="940614"/>
    <lineage>
        <taxon>Bacteria</taxon>
        <taxon>Pseudomonadati</taxon>
        <taxon>Acidobacteriota</taxon>
        <taxon>Terriglobia</taxon>
        <taxon>Terriglobales</taxon>
        <taxon>Acidobacteriaceae</taxon>
        <taxon>Granulicella</taxon>
    </lineage>
</organism>
<proteinExistence type="predicted"/>
<evidence type="ECO:0000313" key="1">
    <source>
        <dbReference type="EMBL" id="MBB5062630.1"/>
    </source>
</evidence>
<protein>
    <submittedName>
        <fullName evidence="1">Uncharacterized protein</fullName>
    </submittedName>
</protein>
<dbReference type="EMBL" id="JACHIO010000003">
    <property type="protein sequence ID" value="MBB5062630.1"/>
    <property type="molecule type" value="Genomic_DNA"/>
</dbReference>
<comment type="caution">
    <text evidence="1">The sequence shown here is derived from an EMBL/GenBank/DDBJ whole genome shotgun (WGS) entry which is preliminary data.</text>
</comment>
<gene>
    <name evidence="1" type="ORF">HDF15_000960</name>
</gene>
<accession>A0A7W8E9R2</accession>
<name>A0A7W8E9R2_9BACT</name>
<dbReference type="Proteomes" id="UP000584867">
    <property type="component" value="Unassembled WGS sequence"/>
</dbReference>
<evidence type="ECO:0000313" key="2">
    <source>
        <dbReference type="Proteomes" id="UP000584867"/>
    </source>
</evidence>
<reference evidence="1 2" key="1">
    <citation type="submission" date="2020-08" db="EMBL/GenBank/DDBJ databases">
        <title>Genomic Encyclopedia of Type Strains, Phase IV (KMG-V): Genome sequencing to study the core and pangenomes of soil and plant-associated prokaryotes.</title>
        <authorList>
            <person name="Whitman W."/>
        </authorList>
    </citation>
    <scope>NUCLEOTIDE SEQUENCE [LARGE SCALE GENOMIC DNA]</scope>
    <source>
        <strain evidence="1 2">X5P3</strain>
    </source>
</reference>
<sequence length="38" mass="4426">MLHLNPGIRRVFCTQIPEQNCGKEMGWVRFGIQIPDKL</sequence>